<reference evidence="8 9" key="1">
    <citation type="submission" date="2023-05" db="EMBL/GenBank/DDBJ databases">
        <title>A 100% complete, gapless, phased diploid assembly of the Scenedesmus obliquus UTEX 3031 genome.</title>
        <authorList>
            <person name="Biondi T.C."/>
            <person name="Hanschen E.R."/>
            <person name="Kwon T."/>
            <person name="Eng W."/>
            <person name="Kruse C.P.S."/>
            <person name="Koehler S.I."/>
            <person name="Kunde Y."/>
            <person name="Gleasner C.D."/>
            <person name="You Mak K.T."/>
            <person name="Polle J."/>
            <person name="Hovde B.T."/>
            <person name="Starkenburg S.R."/>
        </authorList>
    </citation>
    <scope>NUCLEOTIDE SEQUENCE [LARGE SCALE GENOMIC DNA]</scope>
    <source>
        <strain evidence="8 9">DOE0152z</strain>
    </source>
</reference>
<sequence>MTKQQDGTRLVLNVDARAHYSPTHAEGTGDPFSAGCEPEQVVSALQEGDAEPGTQGISFDDALSKYVGEFGKGQVVIYVCACLLQIPNAVLILLMVFSLGSPITSRSWACTADAAADPACAAVYLKPDTAGFCALSPSQWTWTSPNHGFVSKFNLICAEQWKSQLANSFFFVGYLIGSGVCGVVADAYGRKVVAFGATALAALFTAAALGVTNYWVLMVLRLLTGIGVAGQALGSFMLSTEMLGPTWRGVAGIITQVFFIVGEFALVIIAVVLPSWRGQFAAGAVLCAAALLLWPLVPESGRWLYVQGHTDEAMEQMAAVARRNGSRPPMEPLAAVRNGGSPASDQTQQTTADASAQAGPAAAAVPARKLSLALALKDRHIARRFFILAYAWMVLCMVYYGISFALGSIGSSLVMSFCIAAIAELPSYLIAAWAIERWGRHNTMASGMLLGGLACIGCAVTPSATGRAALAAVGKFGIAGSFAIASIYTSELFPTLIRSAVLGYQNQAARVGGIIAPFIVMAGAASGGGGNSNLVPFATFGAAALLAGLLIFSLPETLGVPLPDTLQDMENIASVFTNKTWQRGGFKAATKSMFKTKVDFKKKKPARQPPVLPTLQESTPPQQLCYDGLAGNMLAGNCSSNSVRSAAAEGSTKGSLAGSNANDSRKSLLSAGIASSDAAAEPAVGSA</sequence>
<evidence type="ECO:0000256" key="5">
    <source>
        <dbReference type="SAM" id="MobiDB-lite"/>
    </source>
</evidence>
<feature type="transmembrane region" description="Helical" evidence="6">
    <location>
        <begin position="192"/>
        <end position="212"/>
    </location>
</feature>
<dbReference type="PROSITE" id="PS50850">
    <property type="entry name" value="MFS"/>
    <property type="match status" value="1"/>
</dbReference>
<organism evidence="8 9">
    <name type="scientific">Tetradesmus obliquus</name>
    <name type="common">Green alga</name>
    <name type="synonym">Acutodesmus obliquus</name>
    <dbReference type="NCBI Taxonomy" id="3088"/>
    <lineage>
        <taxon>Eukaryota</taxon>
        <taxon>Viridiplantae</taxon>
        <taxon>Chlorophyta</taxon>
        <taxon>core chlorophytes</taxon>
        <taxon>Chlorophyceae</taxon>
        <taxon>CS clade</taxon>
        <taxon>Sphaeropleales</taxon>
        <taxon>Scenedesmaceae</taxon>
        <taxon>Tetradesmus</taxon>
    </lineage>
</organism>
<keyword evidence="4 6" id="KW-0472">Membrane</keyword>
<dbReference type="Proteomes" id="UP001244341">
    <property type="component" value="Chromosome 13b"/>
</dbReference>
<feature type="transmembrane region" description="Helical" evidence="6">
    <location>
        <begin position="250"/>
        <end position="273"/>
    </location>
</feature>
<feature type="transmembrane region" description="Helical" evidence="6">
    <location>
        <begin position="168"/>
        <end position="185"/>
    </location>
</feature>
<feature type="transmembrane region" description="Helical" evidence="6">
    <location>
        <begin position="447"/>
        <end position="470"/>
    </location>
</feature>
<evidence type="ECO:0000256" key="4">
    <source>
        <dbReference type="ARBA" id="ARBA00023136"/>
    </source>
</evidence>
<comment type="subcellular location">
    <subcellularLocation>
        <location evidence="1">Membrane</location>
        <topology evidence="1">Multi-pass membrane protein</topology>
    </subcellularLocation>
</comment>
<evidence type="ECO:0000256" key="2">
    <source>
        <dbReference type="ARBA" id="ARBA00022692"/>
    </source>
</evidence>
<keyword evidence="2 6" id="KW-0812">Transmembrane</keyword>
<accession>A0ABY8UJB4</accession>
<dbReference type="EMBL" id="CP126220">
    <property type="protein sequence ID" value="WIA21390.1"/>
    <property type="molecule type" value="Genomic_DNA"/>
</dbReference>
<feature type="transmembrane region" description="Helical" evidence="6">
    <location>
        <begin position="413"/>
        <end position="435"/>
    </location>
</feature>
<evidence type="ECO:0000256" key="3">
    <source>
        <dbReference type="ARBA" id="ARBA00022989"/>
    </source>
</evidence>
<keyword evidence="9" id="KW-1185">Reference proteome</keyword>
<dbReference type="PANTHER" id="PTHR24064">
    <property type="entry name" value="SOLUTE CARRIER FAMILY 22 MEMBER"/>
    <property type="match status" value="1"/>
</dbReference>
<evidence type="ECO:0000256" key="1">
    <source>
        <dbReference type="ARBA" id="ARBA00004141"/>
    </source>
</evidence>
<proteinExistence type="predicted"/>
<feature type="transmembrane region" description="Helical" evidence="6">
    <location>
        <begin position="385"/>
        <end position="407"/>
    </location>
</feature>
<dbReference type="InterPro" id="IPR036259">
    <property type="entry name" value="MFS_trans_sf"/>
</dbReference>
<dbReference type="InterPro" id="IPR005828">
    <property type="entry name" value="MFS_sugar_transport-like"/>
</dbReference>
<evidence type="ECO:0000313" key="8">
    <source>
        <dbReference type="EMBL" id="WIA21390.1"/>
    </source>
</evidence>
<dbReference type="SUPFAM" id="SSF103473">
    <property type="entry name" value="MFS general substrate transporter"/>
    <property type="match status" value="1"/>
</dbReference>
<feature type="transmembrane region" description="Helical" evidence="6">
    <location>
        <begin position="75"/>
        <end position="97"/>
    </location>
</feature>
<evidence type="ECO:0000313" key="9">
    <source>
        <dbReference type="Proteomes" id="UP001244341"/>
    </source>
</evidence>
<feature type="region of interest" description="Disordered" evidence="5">
    <location>
        <begin position="325"/>
        <end position="355"/>
    </location>
</feature>
<dbReference type="InterPro" id="IPR020846">
    <property type="entry name" value="MFS_dom"/>
</dbReference>
<feature type="transmembrane region" description="Helical" evidence="6">
    <location>
        <begin position="509"/>
        <end position="528"/>
    </location>
</feature>
<dbReference type="Pfam" id="PF00083">
    <property type="entry name" value="Sugar_tr"/>
    <property type="match status" value="1"/>
</dbReference>
<feature type="compositionally biased region" description="Low complexity" evidence="5">
    <location>
        <begin position="343"/>
        <end position="355"/>
    </location>
</feature>
<protein>
    <recommendedName>
        <fullName evidence="7">Major facilitator superfamily (MFS) profile domain-containing protein</fullName>
    </recommendedName>
</protein>
<keyword evidence="3 6" id="KW-1133">Transmembrane helix</keyword>
<feature type="transmembrane region" description="Helical" evidence="6">
    <location>
        <begin position="534"/>
        <end position="554"/>
    </location>
</feature>
<feature type="domain" description="Major facilitator superfamily (MFS) profile" evidence="7">
    <location>
        <begin position="93"/>
        <end position="559"/>
    </location>
</feature>
<feature type="transmembrane region" description="Helical" evidence="6">
    <location>
        <begin position="476"/>
        <end position="497"/>
    </location>
</feature>
<feature type="transmembrane region" description="Helical" evidence="6">
    <location>
        <begin position="218"/>
        <end position="238"/>
    </location>
</feature>
<gene>
    <name evidence="8" type="ORF">OEZ85_000606</name>
</gene>
<evidence type="ECO:0000259" key="7">
    <source>
        <dbReference type="PROSITE" id="PS50850"/>
    </source>
</evidence>
<feature type="transmembrane region" description="Helical" evidence="6">
    <location>
        <begin position="279"/>
        <end position="297"/>
    </location>
</feature>
<dbReference type="Gene3D" id="1.20.1250.20">
    <property type="entry name" value="MFS general substrate transporter like domains"/>
    <property type="match status" value="1"/>
</dbReference>
<name>A0ABY8UJB4_TETOB</name>
<evidence type="ECO:0000256" key="6">
    <source>
        <dbReference type="SAM" id="Phobius"/>
    </source>
</evidence>